<protein>
    <submittedName>
        <fullName evidence="1">Uncharacterized protein</fullName>
    </submittedName>
</protein>
<proteinExistence type="predicted"/>
<comment type="caution">
    <text evidence="1">The sequence shown here is derived from an EMBL/GenBank/DDBJ whole genome shotgun (WGS) entry which is preliminary data.</text>
</comment>
<dbReference type="Proteomes" id="UP000189462">
    <property type="component" value="Unassembled WGS sequence"/>
</dbReference>
<evidence type="ECO:0000313" key="1">
    <source>
        <dbReference type="EMBL" id="OOG24802.1"/>
    </source>
</evidence>
<reference evidence="1 2" key="1">
    <citation type="submission" date="2017-02" db="EMBL/GenBank/DDBJ databases">
        <title>Genomic diversity within the haloalkaliphilic genus Thioalkalivibrio.</title>
        <authorList>
            <person name="Ahn A.-C."/>
            <person name="Meier-Kolthoff J."/>
            <person name="Overmars L."/>
            <person name="Richter M."/>
            <person name="Woyke T."/>
            <person name="Sorokin D.Y."/>
            <person name="Muyzer G."/>
        </authorList>
    </citation>
    <scope>NUCLEOTIDE SEQUENCE [LARGE SCALE GENOMIC DNA]</scope>
    <source>
        <strain evidence="1 2">ALJD</strain>
    </source>
</reference>
<dbReference type="OrthoDB" id="8562667at2"/>
<evidence type="ECO:0000313" key="2">
    <source>
        <dbReference type="Proteomes" id="UP000189462"/>
    </source>
</evidence>
<keyword evidence="2" id="KW-1185">Reference proteome</keyword>
<dbReference type="RefSeq" id="WP_077278671.1">
    <property type="nucleotide sequence ID" value="NZ_MVBK01000044.1"/>
</dbReference>
<accession>A0A1V3NIX5</accession>
<gene>
    <name evidence="1" type="ORF">B1C78_08250</name>
</gene>
<dbReference type="AlphaFoldDB" id="A0A1V3NIX5"/>
<dbReference type="EMBL" id="MVBK01000044">
    <property type="protein sequence ID" value="OOG24802.1"/>
    <property type="molecule type" value="Genomic_DNA"/>
</dbReference>
<name>A0A1V3NIX5_9GAMM</name>
<dbReference type="STRING" id="108003.B1C78_08250"/>
<organism evidence="1 2">
    <name type="scientific">Thioalkalivibrio denitrificans</name>
    <dbReference type="NCBI Taxonomy" id="108003"/>
    <lineage>
        <taxon>Bacteria</taxon>
        <taxon>Pseudomonadati</taxon>
        <taxon>Pseudomonadota</taxon>
        <taxon>Gammaproteobacteria</taxon>
        <taxon>Chromatiales</taxon>
        <taxon>Ectothiorhodospiraceae</taxon>
        <taxon>Thioalkalivibrio</taxon>
    </lineage>
</organism>
<sequence length="110" mass="12370">MTLNELLQYLHDHSEFQLLDGTPQESLRKAVEETHSHPVAAEIIRALNGKAGDRGGEARLERIDAVKCLGPLRLKYMADDAPVEGFRMVEKTITTIDAAYNEEALRHRES</sequence>